<dbReference type="PANTHER" id="PTHR43741:SF4">
    <property type="entry name" value="FMN-DEPENDENT NADH:QUINONE OXIDOREDUCTASE"/>
    <property type="match status" value="1"/>
</dbReference>
<dbReference type="InterPro" id="IPR005025">
    <property type="entry name" value="FMN_Rdtase-like_dom"/>
</dbReference>
<dbReference type="Pfam" id="PF03358">
    <property type="entry name" value="FMN_red"/>
    <property type="match status" value="1"/>
</dbReference>
<reference evidence="2" key="1">
    <citation type="submission" date="2019-08" db="EMBL/GenBank/DDBJ databases">
        <authorList>
            <person name="Kucharzyk K."/>
            <person name="Murdoch R.W."/>
            <person name="Higgins S."/>
            <person name="Loffler F."/>
        </authorList>
    </citation>
    <scope>NUCLEOTIDE SEQUENCE</scope>
</reference>
<sequence length="112" mass="12683">MHQKDEMQEVYRALETAEMIVIASPIYYFGFSGQLQCAIHRTYAVGIPKNLRKAMLILSSGSNGVYEGAIYEYRQTFLEYMGLQDVGIFKAYGSQNKSEGLLSRLRQAGEEL</sequence>
<dbReference type="EMBL" id="VSSQ01002445">
    <property type="protein sequence ID" value="MPM15452.1"/>
    <property type="molecule type" value="Genomic_DNA"/>
</dbReference>
<evidence type="ECO:0000259" key="1">
    <source>
        <dbReference type="Pfam" id="PF03358"/>
    </source>
</evidence>
<dbReference type="Gene3D" id="3.40.50.360">
    <property type="match status" value="1"/>
</dbReference>
<proteinExistence type="predicted"/>
<feature type="domain" description="NADPH-dependent FMN reductase-like" evidence="1">
    <location>
        <begin position="2"/>
        <end position="87"/>
    </location>
</feature>
<dbReference type="GO" id="GO:0016491">
    <property type="term" value="F:oxidoreductase activity"/>
    <property type="evidence" value="ECO:0007669"/>
    <property type="project" value="InterPro"/>
</dbReference>
<comment type="caution">
    <text evidence="2">The sequence shown here is derived from an EMBL/GenBank/DDBJ whole genome shotgun (WGS) entry which is preliminary data.</text>
</comment>
<dbReference type="InterPro" id="IPR050104">
    <property type="entry name" value="FMN-dep_NADH:Q_OxRdtase_AzoR1"/>
</dbReference>
<organism evidence="2">
    <name type="scientific">bioreactor metagenome</name>
    <dbReference type="NCBI Taxonomy" id="1076179"/>
    <lineage>
        <taxon>unclassified sequences</taxon>
        <taxon>metagenomes</taxon>
        <taxon>ecological metagenomes</taxon>
    </lineage>
</organism>
<accession>A0A644XGU8</accession>
<dbReference type="PANTHER" id="PTHR43741">
    <property type="entry name" value="FMN-DEPENDENT NADH-AZOREDUCTASE 1"/>
    <property type="match status" value="1"/>
</dbReference>
<name>A0A644XGU8_9ZZZZ</name>
<gene>
    <name evidence="2" type="ORF">SDC9_61823</name>
</gene>
<dbReference type="InterPro" id="IPR029039">
    <property type="entry name" value="Flavoprotein-like_sf"/>
</dbReference>
<evidence type="ECO:0000313" key="2">
    <source>
        <dbReference type="EMBL" id="MPM15452.1"/>
    </source>
</evidence>
<dbReference type="SUPFAM" id="SSF52218">
    <property type="entry name" value="Flavoproteins"/>
    <property type="match status" value="1"/>
</dbReference>
<dbReference type="AlphaFoldDB" id="A0A644XGU8"/>
<protein>
    <recommendedName>
        <fullName evidence="1">NADPH-dependent FMN reductase-like domain-containing protein</fullName>
    </recommendedName>
</protein>